<organism evidence="2">
    <name type="scientific">Anoplophora glabripennis</name>
    <name type="common">Asian longhorn beetle</name>
    <name type="synonym">Anoplophora nobilis</name>
    <dbReference type="NCBI Taxonomy" id="217634"/>
    <lineage>
        <taxon>Eukaryota</taxon>
        <taxon>Metazoa</taxon>
        <taxon>Ecdysozoa</taxon>
        <taxon>Arthropoda</taxon>
        <taxon>Hexapoda</taxon>
        <taxon>Insecta</taxon>
        <taxon>Pterygota</taxon>
        <taxon>Neoptera</taxon>
        <taxon>Endopterygota</taxon>
        <taxon>Coleoptera</taxon>
        <taxon>Polyphaga</taxon>
        <taxon>Cucujiformia</taxon>
        <taxon>Chrysomeloidea</taxon>
        <taxon>Cerambycidae</taxon>
        <taxon>Lamiinae</taxon>
        <taxon>Lamiini</taxon>
        <taxon>Anoplophora</taxon>
    </lineage>
</organism>
<dbReference type="Gene3D" id="3.40.630.30">
    <property type="match status" value="1"/>
</dbReference>
<dbReference type="InterPro" id="IPR041506">
    <property type="entry name" value="DUF5645"/>
</dbReference>
<dbReference type="EMBL" id="GALX01002073">
    <property type="protein sequence ID" value="JAB66393.1"/>
    <property type="molecule type" value="Transcribed_RNA"/>
</dbReference>
<feature type="domain" description="DUF5645" evidence="1">
    <location>
        <begin position="32"/>
        <end position="95"/>
    </location>
</feature>
<sequence length="99" mass="11747">SSLIYSLTVDSDRFLKNAVLFQIKMPDTTQDILVEIPDDDLPKLLDMYEKHKNWAPYVYSIILTGIEWRRKRKEKYTIFLSPNNCWKQDGTFFVLLTVN</sequence>
<name>V5H0M5_ANOGL</name>
<dbReference type="Pfam" id="PF18713">
    <property type="entry name" value="DUF5645"/>
    <property type="match status" value="1"/>
</dbReference>
<evidence type="ECO:0000259" key="1">
    <source>
        <dbReference type="Pfam" id="PF18713"/>
    </source>
</evidence>
<reference evidence="2" key="1">
    <citation type="submission" date="2013-07" db="EMBL/GenBank/DDBJ databases">
        <title>Midgut Transcriptome Profiling of Anoplphora glabripennis, a Lignocellulose Degrading, Wood-Boring Cerambycid.</title>
        <authorList>
            <person name="Scully E.D."/>
            <person name="Hoover K."/>
            <person name="Carlson J.E."/>
            <person name="Tien M."/>
            <person name="Geib S.M."/>
        </authorList>
    </citation>
    <scope>NUCLEOTIDE SEQUENCE</scope>
</reference>
<feature type="non-terminal residue" evidence="2">
    <location>
        <position position="1"/>
    </location>
</feature>
<dbReference type="AlphaFoldDB" id="V5H0M5"/>
<accession>V5H0M5</accession>
<evidence type="ECO:0000313" key="2">
    <source>
        <dbReference type="EMBL" id="JAB66393.1"/>
    </source>
</evidence>
<protein>
    <recommendedName>
        <fullName evidence="1">DUF5645 domain-containing protein</fullName>
    </recommendedName>
</protein>
<proteinExistence type="predicted"/>